<gene>
    <name evidence="2" type="ORF">PB01_09330</name>
</gene>
<evidence type="ECO:0000313" key="3">
    <source>
        <dbReference type="Proteomes" id="UP000325517"/>
    </source>
</evidence>
<keyword evidence="1" id="KW-1133">Transmembrane helix</keyword>
<keyword evidence="1" id="KW-0812">Transmembrane</keyword>
<proteinExistence type="predicted"/>
<keyword evidence="3" id="KW-1185">Reference proteome</keyword>
<dbReference type="Proteomes" id="UP000325517">
    <property type="component" value="Chromosome"/>
</dbReference>
<organism evidence="2 3">
    <name type="scientific">Psychrobacillus glaciei</name>
    <dbReference type="NCBI Taxonomy" id="2283160"/>
    <lineage>
        <taxon>Bacteria</taxon>
        <taxon>Bacillati</taxon>
        <taxon>Bacillota</taxon>
        <taxon>Bacilli</taxon>
        <taxon>Bacillales</taxon>
        <taxon>Bacillaceae</taxon>
        <taxon>Psychrobacillus</taxon>
    </lineage>
</organism>
<protein>
    <submittedName>
        <fullName evidence="2">Uncharacterized protein</fullName>
    </submittedName>
</protein>
<evidence type="ECO:0000256" key="1">
    <source>
        <dbReference type="SAM" id="Phobius"/>
    </source>
</evidence>
<name>A0A5J6SM81_9BACI</name>
<feature type="transmembrane region" description="Helical" evidence="1">
    <location>
        <begin position="7"/>
        <end position="25"/>
    </location>
</feature>
<dbReference type="RefSeq" id="WP_151699946.1">
    <property type="nucleotide sequence ID" value="NZ_CP031223.1"/>
</dbReference>
<dbReference type="AlphaFoldDB" id="A0A5J6SM81"/>
<keyword evidence="1" id="KW-0472">Membrane</keyword>
<reference evidence="2 3" key="1">
    <citation type="submission" date="2018-07" db="EMBL/GenBank/DDBJ databases">
        <title>Complete genome sequence of Psychrobacillus sp. PB01, isolated from iceberg, and comparative genome analysis of Psychrobacillus strains.</title>
        <authorList>
            <person name="Lee P.C."/>
        </authorList>
    </citation>
    <scope>NUCLEOTIDE SEQUENCE [LARGE SCALE GENOMIC DNA]</scope>
    <source>
        <strain evidence="2 3">PB01</strain>
    </source>
</reference>
<evidence type="ECO:0000313" key="2">
    <source>
        <dbReference type="EMBL" id="QFF99016.1"/>
    </source>
</evidence>
<dbReference type="KEGG" id="psyo:PB01_09330"/>
<dbReference type="EMBL" id="CP031223">
    <property type="protein sequence ID" value="QFF99016.1"/>
    <property type="molecule type" value="Genomic_DNA"/>
</dbReference>
<sequence length="182" mass="20744">MQNKIKIIISISLILVVSYLINIALKDDIKEIEKAVYSLNQPFTKIAYIKLLDNNQAIVFYEHDSANIDYFGNIRLKKNIFGWKLGNGSSSQTANDHKLGWSFSNLKYDFSKYTDVLSGKILDSEIKEVFVVSKNNKGYQAKIVKYNNGERFWYLITDGEELPGSTITGLSIDGKIIEEIKM</sequence>
<accession>A0A5J6SM81</accession>
<dbReference type="OrthoDB" id="2604331at2"/>